<comment type="caution">
    <text evidence="1">The sequence shown here is derived from an EMBL/GenBank/DDBJ whole genome shotgun (WGS) entry which is preliminary data.</text>
</comment>
<reference evidence="1" key="1">
    <citation type="submission" date="2019-03" db="EMBL/GenBank/DDBJ databases">
        <title>Single cell metagenomics reveals metabolic interactions within the superorganism composed of flagellate Streblomastix strix and complex community of Bacteroidetes bacteria on its surface.</title>
        <authorList>
            <person name="Treitli S.C."/>
            <person name="Kolisko M."/>
            <person name="Husnik F."/>
            <person name="Keeling P."/>
            <person name="Hampl V."/>
        </authorList>
    </citation>
    <scope>NUCLEOTIDE SEQUENCE</scope>
    <source>
        <strain evidence="1">STM</strain>
    </source>
</reference>
<sequence length="89" mass="10385">MGFAFGIRRYWYIENKLHYTKDVTMREDKTSTKDKKAATNLTLFRDIAFNILKTKHKSIKYATELFANTNLKELFEAYAELNSPAKRGG</sequence>
<organism evidence="1">
    <name type="scientific">termite gut metagenome</name>
    <dbReference type="NCBI Taxonomy" id="433724"/>
    <lineage>
        <taxon>unclassified sequences</taxon>
        <taxon>metagenomes</taxon>
        <taxon>organismal metagenomes</taxon>
    </lineage>
</organism>
<evidence type="ECO:0000313" key="1">
    <source>
        <dbReference type="EMBL" id="KAA6332457.1"/>
    </source>
</evidence>
<accession>A0A5J4REI0</accession>
<dbReference type="EMBL" id="SNRY01001238">
    <property type="protein sequence ID" value="KAA6332457.1"/>
    <property type="molecule type" value="Genomic_DNA"/>
</dbReference>
<dbReference type="AlphaFoldDB" id="A0A5J4REI0"/>
<evidence type="ECO:0008006" key="2">
    <source>
        <dbReference type="Google" id="ProtNLM"/>
    </source>
</evidence>
<name>A0A5J4REI0_9ZZZZ</name>
<proteinExistence type="predicted"/>
<protein>
    <recommendedName>
        <fullName evidence="2">Transposase IS4-like domain-containing protein</fullName>
    </recommendedName>
</protein>
<gene>
    <name evidence="1" type="ORF">EZS27_019036</name>
</gene>